<sequence length="253" mass="26063">MSLRGRVILITGAGSGVGRAAALHIAKRTVHNPAKLFLADVSSGGLRETLSMLPPEAVAYGTVFNSSDSAACREFVMDAVKKEGRIDGALLCAGMPAMAMPIRETSDEYFQQVMTANVFSLFATIRAIVALPVSQTPGTSIVAVSSGVGIEGAADLSAYSATKAAVIGFCKSLAKELGPRGMRVNALAPAYIQAGRERGAMAMNGEDVGRSASERTPLGRMGQPEEVASAAAFLLSGDSSFISGSVMEIDGGK</sequence>
<dbReference type="SUPFAM" id="SSF51735">
    <property type="entry name" value="NAD(P)-binding Rossmann-fold domains"/>
    <property type="match status" value="1"/>
</dbReference>
<dbReference type="HOGENOM" id="CLU_010194_1_0_1"/>
<keyword evidence="5" id="KW-1185">Reference proteome</keyword>
<dbReference type="AlphaFoldDB" id="R7S1H4"/>
<evidence type="ECO:0000256" key="1">
    <source>
        <dbReference type="ARBA" id="ARBA00006484"/>
    </source>
</evidence>
<gene>
    <name evidence="4" type="ORF">PUNSTDRAFT_116925</name>
</gene>
<dbReference type="KEGG" id="psq:PUNSTDRAFT_116925"/>
<keyword evidence="2" id="KW-0521">NADP</keyword>
<dbReference type="PANTHER" id="PTHR42760">
    <property type="entry name" value="SHORT-CHAIN DEHYDROGENASES/REDUCTASES FAMILY MEMBER"/>
    <property type="match status" value="1"/>
</dbReference>
<dbReference type="InterPro" id="IPR020904">
    <property type="entry name" value="Sc_DH/Rdtase_CS"/>
</dbReference>
<dbReference type="InterPro" id="IPR002347">
    <property type="entry name" value="SDR_fam"/>
</dbReference>
<dbReference type="Pfam" id="PF13561">
    <property type="entry name" value="adh_short_C2"/>
    <property type="match status" value="1"/>
</dbReference>
<evidence type="ECO:0000313" key="5">
    <source>
        <dbReference type="Proteomes" id="UP000054196"/>
    </source>
</evidence>
<dbReference type="OrthoDB" id="1888931at2759"/>
<reference evidence="5" key="1">
    <citation type="journal article" date="2012" name="Science">
        <title>The Paleozoic origin of enzymatic lignin decomposition reconstructed from 31 fungal genomes.</title>
        <authorList>
            <person name="Floudas D."/>
            <person name="Binder M."/>
            <person name="Riley R."/>
            <person name="Barry K."/>
            <person name="Blanchette R.A."/>
            <person name="Henrissat B."/>
            <person name="Martinez A.T."/>
            <person name="Otillar R."/>
            <person name="Spatafora J.W."/>
            <person name="Yadav J.S."/>
            <person name="Aerts A."/>
            <person name="Benoit I."/>
            <person name="Boyd A."/>
            <person name="Carlson A."/>
            <person name="Copeland A."/>
            <person name="Coutinho P.M."/>
            <person name="de Vries R.P."/>
            <person name="Ferreira P."/>
            <person name="Findley K."/>
            <person name="Foster B."/>
            <person name="Gaskell J."/>
            <person name="Glotzer D."/>
            <person name="Gorecki P."/>
            <person name="Heitman J."/>
            <person name="Hesse C."/>
            <person name="Hori C."/>
            <person name="Igarashi K."/>
            <person name="Jurgens J.A."/>
            <person name="Kallen N."/>
            <person name="Kersten P."/>
            <person name="Kohler A."/>
            <person name="Kuees U."/>
            <person name="Kumar T.K.A."/>
            <person name="Kuo A."/>
            <person name="LaButti K."/>
            <person name="Larrondo L.F."/>
            <person name="Lindquist E."/>
            <person name="Ling A."/>
            <person name="Lombard V."/>
            <person name="Lucas S."/>
            <person name="Lundell T."/>
            <person name="Martin R."/>
            <person name="McLaughlin D.J."/>
            <person name="Morgenstern I."/>
            <person name="Morin E."/>
            <person name="Murat C."/>
            <person name="Nagy L.G."/>
            <person name="Nolan M."/>
            <person name="Ohm R.A."/>
            <person name="Patyshakuliyeva A."/>
            <person name="Rokas A."/>
            <person name="Ruiz-Duenas F.J."/>
            <person name="Sabat G."/>
            <person name="Salamov A."/>
            <person name="Samejima M."/>
            <person name="Schmutz J."/>
            <person name="Slot J.C."/>
            <person name="St John F."/>
            <person name="Stenlid J."/>
            <person name="Sun H."/>
            <person name="Sun S."/>
            <person name="Syed K."/>
            <person name="Tsang A."/>
            <person name="Wiebenga A."/>
            <person name="Young D."/>
            <person name="Pisabarro A."/>
            <person name="Eastwood D.C."/>
            <person name="Martin F."/>
            <person name="Cullen D."/>
            <person name="Grigoriev I.V."/>
            <person name="Hibbett D.S."/>
        </authorList>
    </citation>
    <scope>NUCLEOTIDE SEQUENCE [LARGE SCALE GENOMIC DNA]</scope>
    <source>
        <strain evidence="5">HHB-11173 SS5</strain>
    </source>
</reference>
<dbReference type="GO" id="GO:0006633">
    <property type="term" value="P:fatty acid biosynthetic process"/>
    <property type="evidence" value="ECO:0007669"/>
    <property type="project" value="TreeGrafter"/>
</dbReference>
<name>R7S1H4_PUNST</name>
<keyword evidence="3" id="KW-0560">Oxidoreductase</keyword>
<proteinExistence type="inferred from homology"/>
<dbReference type="PRINTS" id="PR00081">
    <property type="entry name" value="GDHRDH"/>
</dbReference>
<evidence type="ECO:0000256" key="3">
    <source>
        <dbReference type="ARBA" id="ARBA00023002"/>
    </source>
</evidence>
<evidence type="ECO:0000313" key="4">
    <source>
        <dbReference type="EMBL" id="EIN03632.1"/>
    </source>
</evidence>
<dbReference type="Proteomes" id="UP000054196">
    <property type="component" value="Unassembled WGS sequence"/>
</dbReference>
<dbReference type="Gene3D" id="3.40.50.720">
    <property type="entry name" value="NAD(P)-binding Rossmann-like Domain"/>
    <property type="match status" value="1"/>
</dbReference>
<dbReference type="eggNOG" id="KOG1200">
    <property type="taxonomic scope" value="Eukaryota"/>
</dbReference>
<dbReference type="PRINTS" id="PR00080">
    <property type="entry name" value="SDRFAMILY"/>
</dbReference>
<dbReference type="PANTHER" id="PTHR42760:SF133">
    <property type="entry name" value="3-OXOACYL-[ACYL-CARRIER-PROTEIN] REDUCTASE"/>
    <property type="match status" value="1"/>
</dbReference>
<dbReference type="GO" id="GO:0048038">
    <property type="term" value="F:quinone binding"/>
    <property type="evidence" value="ECO:0007669"/>
    <property type="project" value="TreeGrafter"/>
</dbReference>
<comment type="similarity">
    <text evidence="1">Belongs to the short-chain dehydrogenases/reductases (SDR) family.</text>
</comment>
<protein>
    <submittedName>
        <fullName evidence="4">NAD(P)-binding protein</fullName>
    </submittedName>
</protein>
<dbReference type="CDD" id="cd05233">
    <property type="entry name" value="SDR_c"/>
    <property type="match status" value="1"/>
</dbReference>
<dbReference type="OMA" id="ELWYDVI"/>
<dbReference type="FunFam" id="3.40.50.720:FF:000084">
    <property type="entry name" value="Short-chain dehydrogenase reductase"/>
    <property type="match status" value="1"/>
</dbReference>
<dbReference type="EMBL" id="JH687560">
    <property type="protein sequence ID" value="EIN03632.1"/>
    <property type="molecule type" value="Genomic_DNA"/>
</dbReference>
<accession>R7S1H4</accession>
<evidence type="ECO:0000256" key="2">
    <source>
        <dbReference type="ARBA" id="ARBA00022857"/>
    </source>
</evidence>
<dbReference type="GeneID" id="18876846"/>
<organism evidence="4 5">
    <name type="scientific">Punctularia strigosozonata (strain HHB-11173)</name>
    <name type="common">White-rot fungus</name>
    <dbReference type="NCBI Taxonomy" id="741275"/>
    <lineage>
        <taxon>Eukaryota</taxon>
        <taxon>Fungi</taxon>
        <taxon>Dikarya</taxon>
        <taxon>Basidiomycota</taxon>
        <taxon>Agaricomycotina</taxon>
        <taxon>Agaricomycetes</taxon>
        <taxon>Corticiales</taxon>
        <taxon>Punctulariaceae</taxon>
        <taxon>Punctularia</taxon>
    </lineage>
</organism>
<dbReference type="PROSITE" id="PS00061">
    <property type="entry name" value="ADH_SHORT"/>
    <property type="match status" value="1"/>
</dbReference>
<dbReference type="InterPro" id="IPR036291">
    <property type="entry name" value="NAD(P)-bd_dom_sf"/>
</dbReference>
<dbReference type="GO" id="GO:0016616">
    <property type="term" value="F:oxidoreductase activity, acting on the CH-OH group of donors, NAD or NADP as acceptor"/>
    <property type="evidence" value="ECO:0007669"/>
    <property type="project" value="TreeGrafter"/>
</dbReference>
<dbReference type="RefSeq" id="XP_007389119.1">
    <property type="nucleotide sequence ID" value="XM_007389057.1"/>
</dbReference>